<evidence type="ECO:0000256" key="3">
    <source>
        <dbReference type="ARBA" id="ARBA00022692"/>
    </source>
</evidence>
<evidence type="ECO:0000313" key="8">
    <source>
        <dbReference type="Proteomes" id="UP000253426"/>
    </source>
</evidence>
<dbReference type="AlphaFoldDB" id="A0A366HTA6"/>
<dbReference type="OrthoDB" id="196749at2"/>
<organism evidence="7 8">
    <name type="scientific">Roseimicrobium gellanilyticum</name>
    <dbReference type="NCBI Taxonomy" id="748857"/>
    <lineage>
        <taxon>Bacteria</taxon>
        <taxon>Pseudomonadati</taxon>
        <taxon>Verrucomicrobiota</taxon>
        <taxon>Verrucomicrobiia</taxon>
        <taxon>Verrucomicrobiales</taxon>
        <taxon>Verrucomicrobiaceae</taxon>
        <taxon>Roseimicrobium</taxon>
    </lineage>
</organism>
<evidence type="ECO:0000256" key="1">
    <source>
        <dbReference type="ARBA" id="ARBA00004651"/>
    </source>
</evidence>
<dbReference type="RefSeq" id="WP_113956431.1">
    <property type="nucleotide sequence ID" value="NZ_QNRR01000001.1"/>
</dbReference>
<accession>A0A366HTA6</accession>
<evidence type="ECO:0000256" key="6">
    <source>
        <dbReference type="SAM" id="Phobius"/>
    </source>
</evidence>
<dbReference type="EMBL" id="QNRR01000001">
    <property type="protein sequence ID" value="RBP47502.1"/>
    <property type="molecule type" value="Genomic_DNA"/>
</dbReference>
<feature type="transmembrane region" description="Helical" evidence="6">
    <location>
        <begin position="20"/>
        <end position="38"/>
    </location>
</feature>
<keyword evidence="5 6" id="KW-0472">Membrane</keyword>
<keyword evidence="8" id="KW-1185">Reference proteome</keyword>
<keyword evidence="2" id="KW-1003">Cell membrane</keyword>
<keyword evidence="3 6" id="KW-0812">Transmembrane</keyword>
<proteinExistence type="predicted"/>
<dbReference type="GO" id="GO:0005886">
    <property type="term" value="C:plasma membrane"/>
    <property type="evidence" value="ECO:0007669"/>
    <property type="project" value="UniProtKB-SubCell"/>
</dbReference>
<sequence>MAHDHHDHDSPEAIRKASNMIWIVGLVLVFGTVVTVWARDWDMGTRGKNIAFGMLIATIKASFVGLIFMHLKSERGLIYKFLFFTVIFAIGLFVLTYLAWADPLHSHIIPAVEHG</sequence>
<dbReference type="Proteomes" id="UP000253426">
    <property type="component" value="Unassembled WGS sequence"/>
</dbReference>
<comment type="caution">
    <text evidence="7">The sequence shown here is derived from an EMBL/GenBank/DDBJ whole genome shotgun (WGS) entry which is preliminary data.</text>
</comment>
<comment type="subcellular location">
    <subcellularLocation>
        <location evidence="1">Cell membrane</location>
        <topology evidence="1">Multi-pass membrane protein</topology>
    </subcellularLocation>
</comment>
<feature type="transmembrane region" description="Helical" evidence="6">
    <location>
        <begin position="81"/>
        <end position="100"/>
    </location>
</feature>
<reference evidence="7 8" key="1">
    <citation type="submission" date="2018-06" db="EMBL/GenBank/DDBJ databases">
        <title>Genomic Encyclopedia of Type Strains, Phase IV (KMG-IV): sequencing the most valuable type-strain genomes for metagenomic binning, comparative biology and taxonomic classification.</title>
        <authorList>
            <person name="Goeker M."/>
        </authorList>
    </citation>
    <scope>NUCLEOTIDE SEQUENCE [LARGE SCALE GENOMIC DNA]</scope>
    <source>
        <strain evidence="7 8">DSM 25532</strain>
    </source>
</reference>
<evidence type="ECO:0000256" key="2">
    <source>
        <dbReference type="ARBA" id="ARBA00022475"/>
    </source>
</evidence>
<dbReference type="NCBIfam" id="TIGR02229">
    <property type="entry name" value="caa3_sub_IV"/>
    <property type="match status" value="1"/>
</dbReference>
<evidence type="ECO:0000256" key="4">
    <source>
        <dbReference type="ARBA" id="ARBA00022989"/>
    </source>
</evidence>
<name>A0A366HTA6_9BACT</name>
<keyword evidence="4 6" id="KW-1133">Transmembrane helix</keyword>
<evidence type="ECO:0000256" key="5">
    <source>
        <dbReference type="ARBA" id="ARBA00023136"/>
    </source>
</evidence>
<dbReference type="InterPro" id="IPR005171">
    <property type="entry name" value="Cyt_c_oxidase_su4_prok"/>
</dbReference>
<gene>
    <name evidence="7" type="ORF">DES53_101299</name>
</gene>
<evidence type="ECO:0000313" key="7">
    <source>
        <dbReference type="EMBL" id="RBP47502.1"/>
    </source>
</evidence>
<feature type="transmembrane region" description="Helical" evidence="6">
    <location>
        <begin position="50"/>
        <end position="69"/>
    </location>
</feature>
<protein>
    <submittedName>
        <fullName evidence="7">Caa(3)-type oxidase subunit IV</fullName>
    </submittedName>
</protein>
<dbReference type="Pfam" id="PF03626">
    <property type="entry name" value="COX4_pro"/>
    <property type="match status" value="1"/>
</dbReference>
<dbReference type="InterPro" id="IPR011743">
    <property type="entry name" value="Caa3_sub_IV"/>
</dbReference>